<protein>
    <submittedName>
        <fullName evidence="2">Uncharacterized protein</fullName>
    </submittedName>
</protein>
<evidence type="ECO:0000256" key="1">
    <source>
        <dbReference type="SAM" id="Phobius"/>
    </source>
</evidence>
<dbReference type="EMBL" id="GBRH01277805">
    <property type="protein sequence ID" value="JAD20090.1"/>
    <property type="molecule type" value="Transcribed_RNA"/>
</dbReference>
<reference evidence="2" key="1">
    <citation type="submission" date="2014-09" db="EMBL/GenBank/DDBJ databases">
        <authorList>
            <person name="Magalhaes I.L.F."/>
            <person name="Oliveira U."/>
            <person name="Santos F.R."/>
            <person name="Vidigal T.H.D.A."/>
            <person name="Brescovit A.D."/>
            <person name="Santos A.J."/>
        </authorList>
    </citation>
    <scope>NUCLEOTIDE SEQUENCE</scope>
    <source>
        <tissue evidence="2">Shoot tissue taken approximately 20 cm above the soil surface</tissue>
    </source>
</reference>
<feature type="transmembrane region" description="Helical" evidence="1">
    <location>
        <begin position="12"/>
        <end position="33"/>
    </location>
</feature>
<name>A0A0A8Y423_ARUDO</name>
<keyword evidence="1" id="KW-0812">Transmembrane</keyword>
<reference evidence="2" key="2">
    <citation type="journal article" date="2015" name="Data Brief">
        <title>Shoot transcriptome of the giant reed, Arundo donax.</title>
        <authorList>
            <person name="Barrero R.A."/>
            <person name="Guerrero F.D."/>
            <person name="Moolhuijzen P."/>
            <person name="Goolsby J.A."/>
            <person name="Tidwell J."/>
            <person name="Bellgard S.E."/>
            <person name="Bellgard M.I."/>
        </authorList>
    </citation>
    <scope>NUCLEOTIDE SEQUENCE</scope>
    <source>
        <tissue evidence="2">Shoot tissue taken approximately 20 cm above the soil surface</tissue>
    </source>
</reference>
<dbReference type="AlphaFoldDB" id="A0A0A8Y423"/>
<proteinExistence type="predicted"/>
<keyword evidence="1" id="KW-0472">Membrane</keyword>
<keyword evidence="1" id="KW-1133">Transmembrane helix</keyword>
<evidence type="ECO:0000313" key="2">
    <source>
        <dbReference type="EMBL" id="JAD20090.1"/>
    </source>
</evidence>
<accession>A0A0A8Y423</accession>
<organism evidence="2">
    <name type="scientific">Arundo donax</name>
    <name type="common">Giant reed</name>
    <name type="synonym">Donax arundinaceus</name>
    <dbReference type="NCBI Taxonomy" id="35708"/>
    <lineage>
        <taxon>Eukaryota</taxon>
        <taxon>Viridiplantae</taxon>
        <taxon>Streptophyta</taxon>
        <taxon>Embryophyta</taxon>
        <taxon>Tracheophyta</taxon>
        <taxon>Spermatophyta</taxon>
        <taxon>Magnoliopsida</taxon>
        <taxon>Liliopsida</taxon>
        <taxon>Poales</taxon>
        <taxon>Poaceae</taxon>
        <taxon>PACMAD clade</taxon>
        <taxon>Arundinoideae</taxon>
        <taxon>Arundineae</taxon>
        <taxon>Arundo</taxon>
    </lineage>
</organism>
<sequence>MWKYDFATRQSNSCVIFTLFLYFRCLIFCFCSVDTGGVDLVP</sequence>